<protein>
    <recommendedName>
        <fullName evidence="4">Adenosylhomocysteinase</fullName>
        <ecNumber evidence="4">3.13.2.1</ecNumber>
    </recommendedName>
</protein>
<feature type="compositionally biased region" description="Basic and acidic residues" evidence="6">
    <location>
        <begin position="1"/>
        <end position="25"/>
    </location>
</feature>
<dbReference type="EC" id="3.13.2.1" evidence="4"/>
<evidence type="ECO:0000313" key="8">
    <source>
        <dbReference type="Ensembl" id="ENSVKKP00000002937.1"/>
    </source>
</evidence>
<comment type="pathway">
    <text evidence="4">Amino-acid biosynthesis; L-homocysteine biosynthesis; L-homocysteine from S-adenosyl-L-homocysteine: step 1/1.</text>
</comment>
<evidence type="ECO:0000256" key="5">
    <source>
        <dbReference type="RuleBase" id="RU004166"/>
    </source>
</evidence>
<feature type="compositionally biased region" description="Basic residues" evidence="6">
    <location>
        <begin position="180"/>
        <end position="189"/>
    </location>
</feature>
<reference evidence="8" key="1">
    <citation type="submission" date="2025-08" db="UniProtKB">
        <authorList>
            <consortium name="Ensembl"/>
        </authorList>
    </citation>
    <scope>IDENTIFICATION</scope>
</reference>
<dbReference type="InterPro" id="IPR036291">
    <property type="entry name" value="NAD(P)-bd_dom_sf"/>
</dbReference>
<evidence type="ECO:0000256" key="3">
    <source>
        <dbReference type="ARBA" id="ARBA00023027"/>
    </source>
</evidence>
<name>A0A8D2ISI9_VARKO</name>
<keyword evidence="2 4" id="KW-0554">One-carbon metabolism</keyword>
<dbReference type="PROSITE" id="PS00739">
    <property type="entry name" value="ADOHCYASE_2"/>
    <property type="match status" value="1"/>
</dbReference>
<dbReference type="PROSITE" id="PS00738">
    <property type="entry name" value="ADOHCYASE_1"/>
    <property type="match status" value="1"/>
</dbReference>
<dbReference type="Ensembl" id="ENSVKKT00000003017.1">
    <property type="protein sequence ID" value="ENSVKKP00000002937.1"/>
    <property type="gene ID" value="ENSVKKG00000000541.1"/>
</dbReference>
<keyword evidence="4" id="KW-0378">Hydrolase</keyword>
<dbReference type="InterPro" id="IPR000043">
    <property type="entry name" value="Adenosylhomocysteinase-like"/>
</dbReference>
<reference evidence="8" key="2">
    <citation type="submission" date="2025-09" db="UniProtKB">
        <authorList>
            <consortium name="Ensembl"/>
        </authorList>
    </citation>
    <scope>IDENTIFICATION</scope>
</reference>
<accession>A0A8D2ISI9</accession>
<dbReference type="InterPro" id="IPR015878">
    <property type="entry name" value="Ado_hCys_hydrolase_NAD-bd"/>
</dbReference>
<dbReference type="CDD" id="cd00401">
    <property type="entry name" value="SAHH"/>
    <property type="match status" value="1"/>
</dbReference>
<sequence length="661" mass="71568">VSGRGPDGRPRGRRRTGDRGARGAQEESPGPATQALKRGLRNGSSRRGLAVKRCPGFRPSPAALGRVANALARGAPAGRLGPAGGSKRRPGARSAAAGPQPGRAGRGLQSPAAPGGPSARRLPGAVAPQPPRLAGDGGDGGGAGGPLGEALVSPDGTVTEAPRTVKKIQFADQKQEFNKRPTKIGRRSLSRSISQSSTDSYSSAASYTDSSDDETSPRDKQQKNSKGSSDFCVKNIKQAEFGRREIEIAEQEMPALMALRKRAQGEKPLAGAKIVGCTHITAQTAVLMETLGALGAQCRWAACNIYSTLNEVAAALAESGFPVFAWKGESEDDFWWCIDRCVNVEGWQPNMILDDGGDLTHWIYKKYPNMFKKIKGIVEESVTGVHRLYQLSKAGKLCVPAMNVNDSVTKQKFDNLYCCRESILDGLKRTTDMMFGGKQVVVCGYGEVGKGCCAALKAMGSIVYVTEIDPICALQACMDGFRLVKLNEVIRQVDIVITCTGNKNVVTREHLDRMKNSCIVCNMGHSNTEIDVASLRTPELTWERVRSQVDHVIWPDGKRVVLLAEGRLLNLSCSTVPTFVLSITATTQALALIELYNAPEGRYKQDVYLLPKKMDEYVASLHLPTFDAHLTELTDEQAKYLGLNKNGPFKPNYYRYAPFSY</sequence>
<dbReference type="NCBIfam" id="TIGR00936">
    <property type="entry name" value="ahcY"/>
    <property type="match status" value="1"/>
</dbReference>
<feature type="region of interest" description="Disordered" evidence="6">
    <location>
        <begin position="1"/>
        <end position="62"/>
    </location>
</feature>
<dbReference type="GO" id="GO:0033353">
    <property type="term" value="P:S-adenosylmethionine cycle"/>
    <property type="evidence" value="ECO:0007669"/>
    <property type="project" value="TreeGrafter"/>
</dbReference>
<dbReference type="GO" id="GO:0005829">
    <property type="term" value="C:cytosol"/>
    <property type="evidence" value="ECO:0007669"/>
    <property type="project" value="TreeGrafter"/>
</dbReference>
<evidence type="ECO:0000259" key="7">
    <source>
        <dbReference type="SMART" id="SM00997"/>
    </source>
</evidence>
<dbReference type="InterPro" id="IPR020082">
    <property type="entry name" value="S-Ado-L-homoCys_hydrolase_CS"/>
</dbReference>
<dbReference type="Pfam" id="PF05221">
    <property type="entry name" value="AdoHcyase"/>
    <property type="match status" value="1"/>
</dbReference>
<dbReference type="SUPFAM" id="SSF51735">
    <property type="entry name" value="NAD(P)-binding Rossmann-fold domains"/>
    <property type="match status" value="1"/>
</dbReference>
<evidence type="ECO:0000256" key="2">
    <source>
        <dbReference type="ARBA" id="ARBA00022563"/>
    </source>
</evidence>
<dbReference type="InterPro" id="IPR042172">
    <property type="entry name" value="Adenosylhomocyst_ase-like_sf"/>
</dbReference>
<dbReference type="GO" id="GO:0004013">
    <property type="term" value="F:adenosylhomocysteinase activity"/>
    <property type="evidence" value="ECO:0007669"/>
    <property type="project" value="UniProtKB-EC"/>
</dbReference>
<evidence type="ECO:0000256" key="6">
    <source>
        <dbReference type="SAM" id="MobiDB-lite"/>
    </source>
</evidence>
<dbReference type="Pfam" id="PF00670">
    <property type="entry name" value="AdoHcyase_NAD"/>
    <property type="match status" value="1"/>
</dbReference>
<dbReference type="FunFam" id="3.40.50.720:FF:000035">
    <property type="entry name" value="Adenosylhomocysteinase"/>
    <property type="match status" value="1"/>
</dbReference>
<dbReference type="GO" id="GO:0006730">
    <property type="term" value="P:one-carbon metabolic process"/>
    <property type="evidence" value="ECO:0007669"/>
    <property type="project" value="UniProtKB-KW"/>
</dbReference>
<dbReference type="FunFam" id="3.40.50.1480:FF:000009">
    <property type="entry name" value="Adenosylhomocysteinase like 2"/>
    <property type="match status" value="1"/>
</dbReference>
<dbReference type="Gene3D" id="3.40.50.1480">
    <property type="entry name" value="Adenosylhomocysteinase-like"/>
    <property type="match status" value="3"/>
</dbReference>
<comment type="similarity">
    <text evidence="1 5">Belongs to the adenosylhomocysteinase family.</text>
</comment>
<dbReference type="UniPathway" id="UPA00314">
    <property type="reaction ID" value="UER00076"/>
</dbReference>
<comment type="cofactor">
    <cofactor evidence="4">
        <name>NAD(+)</name>
        <dbReference type="ChEBI" id="CHEBI:57540"/>
    </cofactor>
    <text evidence="4">Binds 1 NAD(+) per subunit.</text>
</comment>
<dbReference type="NCBIfam" id="NF004005">
    <property type="entry name" value="PRK05476.2-3"/>
    <property type="match status" value="1"/>
</dbReference>
<feature type="region of interest" description="Disordered" evidence="6">
    <location>
        <begin position="74"/>
        <end position="229"/>
    </location>
</feature>
<comment type="catalytic activity">
    <reaction evidence="4">
        <text>S-adenosyl-L-homocysteine + H2O = L-homocysteine + adenosine</text>
        <dbReference type="Rhea" id="RHEA:21708"/>
        <dbReference type="ChEBI" id="CHEBI:15377"/>
        <dbReference type="ChEBI" id="CHEBI:16335"/>
        <dbReference type="ChEBI" id="CHEBI:57856"/>
        <dbReference type="ChEBI" id="CHEBI:58199"/>
        <dbReference type="EC" id="3.13.2.1"/>
    </reaction>
</comment>
<keyword evidence="3 4" id="KW-0520">NAD</keyword>
<feature type="compositionally biased region" description="Low complexity" evidence="6">
    <location>
        <begin position="92"/>
        <end position="107"/>
    </location>
</feature>
<feature type="domain" description="S-adenosyl-L-homocysteine hydrolase NAD binding" evidence="7">
    <location>
        <begin position="415"/>
        <end position="576"/>
    </location>
</feature>
<organism evidence="8 9">
    <name type="scientific">Varanus komodoensis</name>
    <name type="common">Komodo dragon</name>
    <dbReference type="NCBI Taxonomy" id="61221"/>
    <lineage>
        <taxon>Eukaryota</taxon>
        <taxon>Metazoa</taxon>
        <taxon>Chordata</taxon>
        <taxon>Craniata</taxon>
        <taxon>Vertebrata</taxon>
        <taxon>Euteleostomi</taxon>
        <taxon>Lepidosauria</taxon>
        <taxon>Squamata</taxon>
        <taxon>Bifurcata</taxon>
        <taxon>Unidentata</taxon>
        <taxon>Episquamata</taxon>
        <taxon>Toxicofera</taxon>
        <taxon>Anguimorpha</taxon>
        <taxon>Paleoanguimorpha</taxon>
        <taxon>Varanoidea</taxon>
        <taxon>Varanidae</taxon>
        <taxon>Varanus</taxon>
    </lineage>
</organism>
<proteinExistence type="inferred from homology"/>
<dbReference type="Gene3D" id="3.40.50.720">
    <property type="entry name" value="NAD(P)-binding Rossmann-like Domain"/>
    <property type="match status" value="1"/>
</dbReference>
<evidence type="ECO:0000256" key="4">
    <source>
        <dbReference type="RuleBase" id="RU000548"/>
    </source>
</evidence>
<feature type="compositionally biased region" description="Low complexity" evidence="6">
    <location>
        <begin position="190"/>
        <end position="209"/>
    </location>
</feature>
<evidence type="ECO:0000313" key="9">
    <source>
        <dbReference type="Proteomes" id="UP000694545"/>
    </source>
</evidence>
<dbReference type="PANTHER" id="PTHR23420">
    <property type="entry name" value="ADENOSYLHOMOCYSTEINASE"/>
    <property type="match status" value="1"/>
</dbReference>
<dbReference type="Proteomes" id="UP000694545">
    <property type="component" value="Unplaced"/>
</dbReference>
<dbReference type="SMART" id="SM00996">
    <property type="entry name" value="AdoHcyase"/>
    <property type="match status" value="1"/>
</dbReference>
<dbReference type="FunFam" id="3.40.50.1480:FF:000002">
    <property type="entry name" value="Adenosylhomocysteinase"/>
    <property type="match status" value="1"/>
</dbReference>
<evidence type="ECO:0000256" key="1">
    <source>
        <dbReference type="ARBA" id="ARBA00007122"/>
    </source>
</evidence>
<dbReference type="PANTHER" id="PTHR23420:SF2">
    <property type="entry name" value="ADENOSYLHOMOCYSTEINASE 3"/>
    <property type="match status" value="1"/>
</dbReference>
<keyword evidence="9" id="KW-1185">Reference proteome</keyword>
<dbReference type="SMART" id="SM00997">
    <property type="entry name" value="AdoHcyase_NAD"/>
    <property type="match status" value="1"/>
</dbReference>
<dbReference type="SUPFAM" id="SSF52283">
    <property type="entry name" value="Formate/glycerate dehydrogenase catalytic domain-like"/>
    <property type="match status" value="1"/>
</dbReference>
<dbReference type="FunFam" id="3.40.50.1480:FF:000007">
    <property type="entry name" value="Adenosylhomocysteinase"/>
    <property type="match status" value="1"/>
</dbReference>
<feature type="compositionally biased region" description="Gly residues" evidence="6">
    <location>
        <begin position="135"/>
        <end position="147"/>
    </location>
</feature>
<dbReference type="AlphaFoldDB" id="A0A8D2ISI9"/>